<dbReference type="OrthoDB" id="4680340at2"/>
<gene>
    <name evidence="2" type="ORF">LFA_1734</name>
</gene>
<dbReference type="PANTHER" id="PTHR38688:SF1">
    <property type="entry name" value="FAD_NAD(P)-BINDING DOMAIN-CONTAINING PROTEIN"/>
    <property type="match status" value="1"/>
</dbReference>
<sequence length="351" mass="39445">MSQKNTKPFQWAIIGAGPAGIAVVGKLLDYGISPKDILWIDPHFKVGDLGLYWRNVSSNTSVKYFNDFLNTVSSFSYKEVAAQFTLNTLSVDKTCTLKYIVEPLQWISDHLSQKVEIQKTTINTMSLSNRVWSLHSDSQSFEAQNVVLATGASPSSLNYPGVDVIPFDIAIDKEKLTHLANKNETYAVFGSSHSAIIIVRYLVELGVKKVINFYRSPCRYAIDMGDWILFDNTGLKGQTAEWARENIDGVLPANLVRYNTSQPNISRYLPECDKVIYAVGFEKRQNMVIGDYETAKYNPHVGIIGPGLFGLGIAYPEEKADPLGSVEMQVGLWKFMVYLNKIMPVWFKYHT</sequence>
<dbReference type="HOGENOM" id="CLU_033663_0_0_6"/>
<reference evidence="3" key="1">
    <citation type="submission" date="2014-09" db="EMBL/GenBank/DDBJ databases">
        <authorList>
            <person name="Gomez-Valero L."/>
        </authorList>
    </citation>
    <scope>NUCLEOTIDE SEQUENCE [LARGE SCALE GENOMIC DNA]</scope>
    <source>
        <strain evidence="3">ATCC700992</strain>
    </source>
</reference>
<dbReference type="InterPro" id="IPR023753">
    <property type="entry name" value="FAD/NAD-binding_dom"/>
</dbReference>
<dbReference type="InterPro" id="IPR053275">
    <property type="entry name" value="Agnestin_monoxygenase"/>
</dbReference>
<evidence type="ECO:0000313" key="3">
    <source>
        <dbReference type="Proteomes" id="UP000032430"/>
    </source>
</evidence>
<dbReference type="GO" id="GO:0016491">
    <property type="term" value="F:oxidoreductase activity"/>
    <property type="evidence" value="ECO:0007669"/>
    <property type="project" value="InterPro"/>
</dbReference>
<name>A0A098G3T1_9GAMM</name>
<dbReference type="STRING" id="1212491.LFA_1734"/>
<dbReference type="SUPFAM" id="SSF51971">
    <property type="entry name" value="Nucleotide-binding domain"/>
    <property type="match status" value="1"/>
</dbReference>
<dbReference type="EMBL" id="LN614827">
    <property type="protein sequence ID" value="CEG57138.1"/>
    <property type="molecule type" value="Genomic_DNA"/>
</dbReference>
<dbReference type="RefSeq" id="WP_045095692.1">
    <property type="nucleotide sequence ID" value="NZ_LN614827.1"/>
</dbReference>
<dbReference type="Proteomes" id="UP000032430">
    <property type="component" value="Chromosome I"/>
</dbReference>
<evidence type="ECO:0000313" key="2">
    <source>
        <dbReference type="EMBL" id="CEG57138.1"/>
    </source>
</evidence>
<dbReference type="AlphaFoldDB" id="A0A098G3T1"/>
<dbReference type="Gene3D" id="3.50.50.60">
    <property type="entry name" value="FAD/NAD(P)-binding domain"/>
    <property type="match status" value="1"/>
</dbReference>
<dbReference type="Pfam" id="PF07992">
    <property type="entry name" value="Pyr_redox_2"/>
    <property type="match status" value="1"/>
</dbReference>
<protein>
    <recommendedName>
        <fullName evidence="1">FAD/NAD(P)-binding domain-containing protein</fullName>
    </recommendedName>
</protein>
<proteinExistence type="predicted"/>
<dbReference type="PRINTS" id="PR00411">
    <property type="entry name" value="PNDRDTASEI"/>
</dbReference>
<feature type="domain" description="FAD/NAD(P)-binding" evidence="1">
    <location>
        <begin position="10"/>
        <end position="286"/>
    </location>
</feature>
<dbReference type="KEGG" id="lfa:LFA_1734"/>
<organism evidence="2 3">
    <name type="scientific">Legionella fallonii LLAP-10</name>
    <dbReference type="NCBI Taxonomy" id="1212491"/>
    <lineage>
        <taxon>Bacteria</taxon>
        <taxon>Pseudomonadati</taxon>
        <taxon>Pseudomonadota</taxon>
        <taxon>Gammaproteobacteria</taxon>
        <taxon>Legionellales</taxon>
        <taxon>Legionellaceae</taxon>
        <taxon>Legionella</taxon>
    </lineage>
</organism>
<keyword evidence="3" id="KW-1185">Reference proteome</keyword>
<dbReference type="PANTHER" id="PTHR38688">
    <property type="entry name" value="PYR_REDOX_2 DOMAIN-CONTAINING PROTEIN"/>
    <property type="match status" value="1"/>
</dbReference>
<dbReference type="InterPro" id="IPR036188">
    <property type="entry name" value="FAD/NAD-bd_sf"/>
</dbReference>
<accession>A0A098G3T1</accession>
<evidence type="ECO:0000259" key="1">
    <source>
        <dbReference type="Pfam" id="PF07992"/>
    </source>
</evidence>
<dbReference type="PRINTS" id="PR00368">
    <property type="entry name" value="FADPNR"/>
</dbReference>